<evidence type="ECO:0000313" key="1">
    <source>
        <dbReference type="EMBL" id="TKW35171.1"/>
    </source>
</evidence>
<accession>A0A4U6VYQ2</accession>
<name>A0A4U6VYQ2_SETVI</name>
<organism evidence="1 2">
    <name type="scientific">Setaria viridis</name>
    <name type="common">Green bristlegrass</name>
    <name type="synonym">Setaria italica subsp. viridis</name>
    <dbReference type="NCBI Taxonomy" id="4556"/>
    <lineage>
        <taxon>Eukaryota</taxon>
        <taxon>Viridiplantae</taxon>
        <taxon>Streptophyta</taxon>
        <taxon>Embryophyta</taxon>
        <taxon>Tracheophyta</taxon>
        <taxon>Spermatophyta</taxon>
        <taxon>Magnoliopsida</taxon>
        <taxon>Liliopsida</taxon>
        <taxon>Poales</taxon>
        <taxon>Poaceae</taxon>
        <taxon>PACMAD clade</taxon>
        <taxon>Panicoideae</taxon>
        <taxon>Panicodae</taxon>
        <taxon>Paniceae</taxon>
        <taxon>Cenchrinae</taxon>
        <taxon>Setaria</taxon>
    </lineage>
</organism>
<evidence type="ECO:0000313" key="2">
    <source>
        <dbReference type="Proteomes" id="UP000298652"/>
    </source>
</evidence>
<dbReference type="Gramene" id="TKW35171">
    <property type="protein sequence ID" value="TKW35171"/>
    <property type="gene ID" value="SEVIR_2G354666v2"/>
</dbReference>
<dbReference type="Proteomes" id="UP000298652">
    <property type="component" value="Chromosome 2"/>
</dbReference>
<dbReference type="OMA" id="CWETIPR"/>
<protein>
    <recommendedName>
        <fullName evidence="3">FBD domain-containing protein</fullName>
    </recommendedName>
</protein>
<sequence>MLHQGSRSNHDYLVLPDEYETVKKPRLSAYCDAWKGWRNQVQRLGSLQEIRISGFMGSDREMELADLLFGVRAAWPALERISVSFPPIERLPDGSLLCGVDGTRPVSVGELMQHMDGSIYLRRYRGCLEEGC</sequence>
<gene>
    <name evidence="1" type="ORF">SEVIR_2G354666v2</name>
</gene>
<evidence type="ECO:0008006" key="3">
    <source>
        <dbReference type="Google" id="ProtNLM"/>
    </source>
</evidence>
<reference evidence="1" key="1">
    <citation type="submission" date="2019-03" db="EMBL/GenBank/DDBJ databases">
        <title>WGS assembly of Setaria viridis.</title>
        <authorList>
            <person name="Huang P."/>
            <person name="Jenkins J."/>
            <person name="Grimwood J."/>
            <person name="Barry K."/>
            <person name="Healey A."/>
            <person name="Mamidi S."/>
            <person name="Sreedasyam A."/>
            <person name="Shu S."/>
            <person name="Feldman M."/>
            <person name="Wu J."/>
            <person name="Yu Y."/>
            <person name="Chen C."/>
            <person name="Johnson J."/>
            <person name="Rokhsar D."/>
            <person name="Baxter I."/>
            <person name="Schmutz J."/>
            <person name="Brutnell T."/>
            <person name="Kellogg E."/>
        </authorList>
    </citation>
    <scope>NUCLEOTIDE SEQUENCE [LARGE SCALE GENOMIC DNA]</scope>
</reference>
<dbReference type="AlphaFoldDB" id="A0A4U6VYQ2"/>
<proteinExistence type="predicted"/>
<keyword evidence="2" id="KW-1185">Reference proteome</keyword>
<dbReference type="EMBL" id="CM016553">
    <property type="protein sequence ID" value="TKW35171.1"/>
    <property type="molecule type" value="Genomic_DNA"/>
</dbReference>